<dbReference type="FunFam" id="1.10.240.10:FF:000003">
    <property type="entry name" value="Tryptophan--tRNA ligase, cytoplasmic"/>
    <property type="match status" value="1"/>
</dbReference>
<protein>
    <recommendedName>
        <fullName evidence="4">Tryptophan--tRNA ligase, cytoplasmic</fullName>
        <ecNumber evidence="3">6.1.1.2</ecNumber>
    </recommendedName>
    <alternativeName>
        <fullName evidence="11">Tryptophanyl-tRNA synthetase</fullName>
    </alternativeName>
</protein>
<sequence length="462" mass="52078">MAEKAPAEPGEPPAVTSLSIAESATANPTEAKATEQKIDPWSVSAATDAQGNVLAFDYEAISKKWNTKLLDQPLLERFERLTGHKPHRWLRRGLFFSHRDLDRILDVYERGEDFFLYTGRGPSSDNIHIGHTIPFEFTKWLQDVFDVPLVIMLTDDEKALFKDSLTFEETMQFGRDNAKDIIAIGFDVKKTFIYSDLKYLSMGGHHMLLNAWEFSKAVNFNQVRGAFGFDQSTNTGRIFFPNLQCVAAFGSSYPQVWGHDAASDLRSKKLAAIPCLIPCAIDQDPYFRLVRDNAHRMRFPSPKPALLHSKFLTALQGAGGKMSASNPNSAIFMSDTKKQIQNKINRHAFSGGQETLELHRQLGGNPDVDVAYQYLTYFEDDDAKLDNFAAKYRAGEMLTGEMKKECIKLMQAYVANFQEARAKVTDEILAEFMRPRKLEWGARKVARKERGEAVPPKGTEGN</sequence>
<evidence type="ECO:0000256" key="8">
    <source>
        <dbReference type="ARBA" id="ARBA00022840"/>
    </source>
</evidence>
<evidence type="ECO:0000256" key="1">
    <source>
        <dbReference type="ARBA" id="ARBA00004496"/>
    </source>
</evidence>
<keyword evidence="10 12" id="KW-0030">Aminoacyl-tRNA synthetase</keyword>
<dbReference type="GO" id="GO:0004830">
    <property type="term" value="F:tryptophan-tRNA ligase activity"/>
    <property type="evidence" value="ECO:0007669"/>
    <property type="project" value="UniProtKB-EC"/>
</dbReference>
<dbReference type="InterPro" id="IPR001412">
    <property type="entry name" value="aa-tRNA-synth_I_CS"/>
</dbReference>
<dbReference type="PANTHER" id="PTHR10055:SF1">
    <property type="entry name" value="TRYPTOPHAN--TRNA LIGASE, CYTOPLASMIC"/>
    <property type="match status" value="1"/>
</dbReference>
<dbReference type="Proteomes" id="UP000799766">
    <property type="component" value="Unassembled WGS sequence"/>
</dbReference>
<feature type="region of interest" description="Disordered" evidence="13">
    <location>
        <begin position="1"/>
        <end position="37"/>
    </location>
</feature>
<comment type="similarity">
    <text evidence="2 12">Belongs to the class-I aminoacyl-tRNA synthetase family.</text>
</comment>
<evidence type="ECO:0000256" key="2">
    <source>
        <dbReference type="ARBA" id="ARBA00005594"/>
    </source>
</evidence>
<dbReference type="GO" id="GO:0005737">
    <property type="term" value="C:cytoplasm"/>
    <property type="evidence" value="ECO:0007669"/>
    <property type="project" value="UniProtKB-SubCell"/>
</dbReference>
<dbReference type="InterPro" id="IPR002305">
    <property type="entry name" value="aa-tRNA-synth_Ic"/>
</dbReference>
<keyword evidence="6 12" id="KW-0436">Ligase</keyword>
<keyword evidence="9 12" id="KW-0648">Protein biosynthesis</keyword>
<dbReference type="AlphaFoldDB" id="A0A6A6P4X6"/>
<evidence type="ECO:0000256" key="5">
    <source>
        <dbReference type="ARBA" id="ARBA00022490"/>
    </source>
</evidence>
<dbReference type="NCBIfam" id="TIGR00233">
    <property type="entry name" value="trpS"/>
    <property type="match status" value="1"/>
</dbReference>
<reference evidence="14" key="1">
    <citation type="journal article" date="2020" name="Stud. Mycol.">
        <title>101 Dothideomycetes genomes: a test case for predicting lifestyles and emergence of pathogens.</title>
        <authorList>
            <person name="Haridas S."/>
            <person name="Albert R."/>
            <person name="Binder M."/>
            <person name="Bloem J."/>
            <person name="Labutti K."/>
            <person name="Salamov A."/>
            <person name="Andreopoulos B."/>
            <person name="Baker S."/>
            <person name="Barry K."/>
            <person name="Bills G."/>
            <person name="Bluhm B."/>
            <person name="Cannon C."/>
            <person name="Castanera R."/>
            <person name="Culley D."/>
            <person name="Daum C."/>
            <person name="Ezra D."/>
            <person name="Gonzalez J."/>
            <person name="Henrissat B."/>
            <person name="Kuo A."/>
            <person name="Liang C."/>
            <person name="Lipzen A."/>
            <person name="Lutzoni F."/>
            <person name="Magnuson J."/>
            <person name="Mondo S."/>
            <person name="Nolan M."/>
            <person name="Ohm R."/>
            <person name="Pangilinan J."/>
            <person name="Park H.-J."/>
            <person name="Ramirez L."/>
            <person name="Alfaro M."/>
            <person name="Sun H."/>
            <person name="Tritt A."/>
            <person name="Yoshinaga Y."/>
            <person name="Zwiers L.-H."/>
            <person name="Turgeon B."/>
            <person name="Goodwin S."/>
            <person name="Spatafora J."/>
            <person name="Crous P."/>
            <person name="Grigoriev I."/>
        </authorList>
    </citation>
    <scope>NUCLEOTIDE SEQUENCE</scope>
    <source>
        <strain evidence="14">ATCC 16933</strain>
    </source>
</reference>
<organism evidence="14 15">
    <name type="scientific">Lineolata rhizophorae</name>
    <dbReference type="NCBI Taxonomy" id="578093"/>
    <lineage>
        <taxon>Eukaryota</taxon>
        <taxon>Fungi</taxon>
        <taxon>Dikarya</taxon>
        <taxon>Ascomycota</taxon>
        <taxon>Pezizomycotina</taxon>
        <taxon>Dothideomycetes</taxon>
        <taxon>Dothideomycetes incertae sedis</taxon>
        <taxon>Lineolatales</taxon>
        <taxon>Lineolataceae</taxon>
        <taxon>Lineolata</taxon>
    </lineage>
</organism>
<dbReference type="PROSITE" id="PS00178">
    <property type="entry name" value="AA_TRNA_LIGASE_I"/>
    <property type="match status" value="1"/>
</dbReference>
<evidence type="ECO:0000256" key="7">
    <source>
        <dbReference type="ARBA" id="ARBA00022741"/>
    </source>
</evidence>
<dbReference type="EMBL" id="MU001677">
    <property type="protein sequence ID" value="KAF2458828.1"/>
    <property type="molecule type" value="Genomic_DNA"/>
</dbReference>
<dbReference type="Gene3D" id="1.10.240.10">
    <property type="entry name" value="Tyrosyl-Transfer RNA Synthetase"/>
    <property type="match status" value="1"/>
</dbReference>
<keyword evidence="5" id="KW-0963">Cytoplasm</keyword>
<dbReference type="PANTHER" id="PTHR10055">
    <property type="entry name" value="TRYPTOPHANYL-TRNA SYNTHETASE"/>
    <property type="match status" value="1"/>
</dbReference>
<evidence type="ECO:0000256" key="6">
    <source>
        <dbReference type="ARBA" id="ARBA00022598"/>
    </source>
</evidence>
<dbReference type="SUPFAM" id="SSF52374">
    <property type="entry name" value="Nucleotidylyl transferase"/>
    <property type="match status" value="1"/>
</dbReference>
<keyword evidence="15" id="KW-1185">Reference proteome</keyword>
<dbReference type="Pfam" id="PF00579">
    <property type="entry name" value="tRNA-synt_1b"/>
    <property type="match status" value="1"/>
</dbReference>
<dbReference type="EC" id="6.1.1.2" evidence="3"/>
<proteinExistence type="inferred from homology"/>
<comment type="subcellular location">
    <subcellularLocation>
        <location evidence="1">Cytoplasm</location>
    </subcellularLocation>
</comment>
<dbReference type="GO" id="GO:0006436">
    <property type="term" value="P:tryptophanyl-tRNA aminoacylation"/>
    <property type="evidence" value="ECO:0007669"/>
    <property type="project" value="InterPro"/>
</dbReference>
<dbReference type="InterPro" id="IPR014729">
    <property type="entry name" value="Rossmann-like_a/b/a_fold"/>
</dbReference>
<dbReference type="OrthoDB" id="10261385at2759"/>
<evidence type="ECO:0000256" key="9">
    <source>
        <dbReference type="ARBA" id="ARBA00022917"/>
    </source>
</evidence>
<evidence type="ECO:0000256" key="4">
    <source>
        <dbReference type="ARBA" id="ARBA00013782"/>
    </source>
</evidence>
<evidence type="ECO:0000256" key="10">
    <source>
        <dbReference type="ARBA" id="ARBA00023146"/>
    </source>
</evidence>
<dbReference type="Gene3D" id="3.40.50.620">
    <property type="entry name" value="HUPs"/>
    <property type="match status" value="1"/>
</dbReference>
<dbReference type="InterPro" id="IPR002306">
    <property type="entry name" value="Trp-tRNA-ligase"/>
</dbReference>
<name>A0A6A6P4X6_9PEZI</name>
<gene>
    <name evidence="14" type="ORF">BDY21DRAFT_319256</name>
</gene>
<evidence type="ECO:0000313" key="14">
    <source>
        <dbReference type="EMBL" id="KAF2458828.1"/>
    </source>
</evidence>
<accession>A0A6A6P4X6</accession>
<evidence type="ECO:0000256" key="13">
    <source>
        <dbReference type="SAM" id="MobiDB-lite"/>
    </source>
</evidence>
<dbReference type="FunFam" id="3.40.50.620:FF:000033">
    <property type="entry name" value="tryptophan--tRNA ligase, cytoplasmic"/>
    <property type="match status" value="1"/>
</dbReference>
<evidence type="ECO:0000313" key="15">
    <source>
        <dbReference type="Proteomes" id="UP000799766"/>
    </source>
</evidence>
<dbReference type="PRINTS" id="PR01039">
    <property type="entry name" value="TRNASYNTHTRP"/>
</dbReference>
<feature type="compositionally biased region" description="Polar residues" evidence="13">
    <location>
        <begin position="16"/>
        <end position="28"/>
    </location>
</feature>
<keyword evidence="8 12" id="KW-0067">ATP-binding</keyword>
<dbReference type="GO" id="GO:0005524">
    <property type="term" value="F:ATP binding"/>
    <property type="evidence" value="ECO:0007669"/>
    <property type="project" value="UniProtKB-KW"/>
</dbReference>
<evidence type="ECO:0000256" key="3">
    <source>
        <dbReference type="ARBA" id="ARBA00013161"/>
    </source>
</evidence>
<keyword evidence="7 12" id="KW-0547">Nucleotide-binding</keyword>
<evidence type="ECO:0000256" key="11">
    <source>
        <dbReference type="ARBA" id="ARBA00030268"/>
    </source>
</evidence>
<evidence type="ECO:0000256" key="12">
    <source>
        <dbReference type="RuleBase" id="RU363036"/>
    </source>
</evidence>